<dbReference type="PANTHER" id="PTHR46060:SF2">
    <property type="entry name" value="HISTONE-LYSINE N-METHYLTRANSFERASE SETMAR"/>
    <property type="match status" value="1"/>
</dbReference>
<dbReference type="GO" id="GO:0015074">
    <property type="term" value="P:DNA integration"/>
    <property type="evidence" value="ECO:0007669"/>
    <property type="project" value="TreeGrafter"/>
</dbReference>
<dbReference type="GO" id="GO:0042800">
    <property type="term" value="F:histone H3K4 methyltransferase activity"/>
    <property type="evidence" value="ECO:0007669"/>
    <property type="project" value="TreeGrafter"/>
</dbReference>
<dbReference type="GO" id="GO:0000793">
    <property type="term" value="C:condensed chromosome"/>
    <property type="evidence" value="ECO:0007669"/>
    <property type="project" value="TreeGrafter"/>
</dbReference>
<protein>
    <submittedName>
        <fullName evidence="2">HTH_Tnp_Tc3_2 domain-containing protein</fullName>
    </submittedName>
</protein>
<dbReference type="AlphaFoldDB" id="A0A7I4YG26"/>
<organism evidence="1 2">
    <name type="scientific">Haemonchus contortus</name>
    <name type="common">Barber pole worm</name>
    <dbReference type="NCBI Taxonomy" id="6289"/>
    <lineage>
        <taxon>Eukaryota</taxon>
        <taxon>Metazoa</taxon>
        <taxon>Ecdysozoa</taxon>
        <taxon>Nematoda</taxon>
        <taxon>Chromadorea</taxon>
        <taxon>Rhabditida</taxon>
        <taxon>Rhabditina</taxon>
        <taxon>Rhabditomorpha</taxon>
        <taxon>Strongyloidea</taxon>
        <taxon>Trichostrongylidae</taxon>
        <taxon>Haemonchus</taxon>
    </lineage>
</organism>
<dbReference type="InterPro" id="IPR036397">
    <property type="entry name" value="RNaseH_sf"/>
</dbReference>
<dbReference type="GO" id="GO:0046975">
    <property type="term" value="F:histone H3K36 methyltransferase activity"/>
    <property type="evidence" value="ECO:0007669"/>
    <property type="project" value="TreeGrafter"/>
</dbReference>
<dbReference type="PANTHER" id="PTHR46060">
    <property type="entry name" value="MARINER MOS1 TRANSPOSASE-LIKE PROTEIN"/>
    <property type="match status" value="1"/>
</dbReference>
<dbReference type="OrthoDB" id="6137736at2759"/>
<dbReference type="GO" id="GO:0044547">
    <property type="term" value="F:DNA topoisomerase binding"/>
    <property type="evidence" value="ECO:0007669"/>
    <property type="project" value="TreeGrafter"/>
</dbReference>
<dbReference type="GO" id="GO:0003697">
    <property type="term" value="F:single-stranded DNA binding"/>
    <property type="evidence" value="ECO:0007669"/>
    <property type="project" value="TreeGrafter"/>
</dbReference>
<dbReference type="GO" id="GO:0006303">
    <property type="term" value="P:double-strand break repair via nonhomologous end joining"/>
    <property type="evidence" value="ECO:0007669"/>
    <property type="project" value="TreeGrafter"/>
</dbReference>
<dbReference type="GO" id="GO:0035861">
    <property type="term" value="C:site of double-strand break"/>
    <property type="evidence" value="ECO:0007669"/>
    <property type="project" value="TreeGrafter"/>
</dbReference>
<reference evidence="2" key="1">
    <citation type="submission" date="2020-12" db="UniProtKB">
        <authorList>
            <consortium name="WormBaseParasite"/>
        </authorList>
    </citation>
    <scope>IDENTIFICATION</scope>
    <source>
        <strain evidence="2">MHco3</strain>
    </source>
</reference>
<dbReference type="GO" id="GO:0031297">
    <property type="term" value="P:replication fork processing"/>
    <property type="evidence" value="ECO:0007669"/>
    <property type="project" value="TreeGrafter"/>
</dbReference>
<evidence type="ECO:0000313" key="1">
    <source>
        <dbReference type="Proteomes" id="UP000025227"/>
    </source>
</evidence>
<sequence length="185" mass="20978">MCLTKNAFCEHACGATSSKENRLLNLIVPHLKYTAKKPCQKASVHDCIGVSKKVMKAWRTKNMEVGPHPHQTTRQLATHVGCSKFIIHEQLLAIGKKNRCRKWVPHKLSDSNQATQVAMAEILLHRSKNSGFFNSIITSDGNWICFDKTTRKEQWLDADDTPKPTTKPDTHGRKVMLCVWWNSKG</sequence>
<dbReference type="GO" id="GO:0044774">
    <property type="term" value="P:mitotic DNA integrity checkpoint signaling"/>
    <property type="evidence" value="ECO:0007669"/>
    <property type="project" value="TreeGrafter"/>
</dbReference>
<dbReference type="InterPro" id="IPR052709">
    <property type="entry name" value="Transposase-MT_Hybrid"/>
</dbReference>
<name>A0A7I4YG26_HAECO</name>
<dbReference type="GO" id="GO:0000014">
    <property type="term" value="F:single-stranded DNA endodeoxyribonuclease activity"/>
    <property type="evidence" value="ECO:0007669"/>
    <property type="project" value="TreeGrafter"/>
</dbReference>
<dbReference type="GO" id="GO:0005634">
    <property type="term" value="C:nucleus"/>
    <property type="evidence" value="ECO:0007669"/>
    <property type="project" value="TreeGrafter"/>
</dbReference>
<dbReference type="InterPro" id="IPR001888">
    <property type="entry name" value="Transposase_1"/>
</dbReference>
<dbReference type="Gene3D" id="3.30.420.10">
    <property type="entry name" value="Ribonuclease H-like superfamily/Ribonuclease H"/>
    <property type="match status" value="1"/>
</dbReference>
<accession>A0A7I4YG26</accession>
<dbReference type="Pfam" id="PF01359">
    <property type="entry name" value="Transposase_1"/>
    <property type="match status" value="1"/>
</dbReference>
<evidence type="ECO:0000313" key="2">
    <source>
        <dbReference type="WBParaSite" id="HCON_00086140-00001"/>
    </source>
</evidence>
<keyword evidence="1" id="KW-1185">Reference proteome</keyword>
<proteinExistence type="predicted"/>
<dbReference type="GO" id="GO:0003690">
    <property type="term" value="F:double-stranded DNA binding"/>
    <property type="evidence" value="ECO:0007669"/>
    <property type="project" value="TreeGrafter"/>
</dbReference>
<dbReference type="Proteomes" id="UP000025227">
    <property type="component" value="Unplaced"/>
</dbReference>
<dbReference type="WBParaSite" id="HCON_00086140-00001">
    <property type="protein sequence ID" value="HCON_00086140-00001"/>
    <property type="gene ID" value="HCON_00086140"/>
</dbReference>
<dbReference type="GO" id="GO:0000729">
    <property type="term" value="P:DNA double-strand break processing"/>
    <property type="evidence" value="ECO:0007669"/>
    <property type="project" value="TreeGrafter"/>
</dbReference>